<evidence type="ECO:0000313" key="2">
    <source>
        <dbReference type="Proteomes" id="UP000805649"/>
    </source>
</evidence>
<sequence length="561" mass="61792">MASPNNAIKIPGTVQLVDTHGTLDTDHENGESTIVLIPQPSGDPKDPLSWTQNRKTLNIFCVMIWCFFAAAIISGLSPAYLQIEKDTGISVADLSTGNGLLYLFLGWGTLITQNFALKHGRRPTLFFSILLATFVNLWSAYIHSRTEFFINRIMLGIVSSPMETLIEVVIDDLFFVHQRGFYMGIYSWTLWCGALLCPVASGFVAENLGWRWIQYILSILGGCVTISTFLLFEETMFHRTGVDTDVIESVELRSGIAETANQVLDNDQSSQKKGCSTQQIGNDNITNADSGVSINISYSNHTPVNSGILLSKLKLWGHEGQQKRSMFKHALVPFLLLRFPTVLFSGVLVGGILSWYNVVGGSLALILGNPPYNFSSNVVGLFYLASVIGVSIGCVISGWASDRLPITMSRRHGGVMEPEYRLWLCAIAIVAHPVGCILYGVGASYEIHWIGIAFGFGFISITLPLGTSLAFTYILDSFKEFAGEGFVSVILIRNSMGFAFSYAVVPMINNIGLRSSFILTAVLGFALWALGLSFIYFGKSFRRRAAEPYWKMVEKHSVSLH</sequence>
<proteinExistence type="predicted"/>
<gene>
    <name evidence="1" type="ORF">CTRU02_205053</name>
</gene>
<comment type="caution">
    <text evidence="1">The sequence shown here is derived from an EMBL/GenBank/DDBJ whole genome shotgun (WGS) entry which is preliminary data.</text>
</comment>
<dbReference type="EMBL" id="VUJX02000003">
    <property type="protein sequence ID" value="KAL0938443.1"/>
    <property type="molecule type" value="Genomic_DNA"/>
</dbReference>
<keyword evidence="2" id="KW-1185">Reference proteome</keyword>
<reference evidence="1 2" key="1">
    <citation type="journal article" date="2020" name="Phytopathology">
        <title>Genome Sequence Resources of Colletotrichum truncatum, C. plurivorum, C. musicola, and C. sojae: Four Species Pathogenic to Soybean (Glycine max).</title>
        <authorList>
            <person name="Rogerio F."/>
            <person name="Boufleur T.R."/>
            <person name="Ciampi-Guillardi M."/>
            <person name="Sukno S.A."/>
            <person name="Thon M.R."/>
            <person name="Massola Junior N.S."/>
            <person name="Baroncelli R."/>
        </authorList>
    </citation>
    <scope>NUCLEOTIDE SEQUENCE [LARGE SCALE GENOMIC DNA]</scope>
    <source>
        <strain evidence="1 2">CMES1059</strain>
    </source>
</reference>
<dbReference type="Proteomes" id="UP000805649">
    <property type="component" value="Unassembled WGS sequence"/>
</dbReference>
<name>A0ACC3Z2V6_COLTU</name>
<organism evidence="1 2">
    <name type="scientific">Colletotrichum truncatum</name>
    <name type="common">Anthracnose fungus</name>
    <name type="synonym">Colletotrichum capsici</name>
    <dbReference type="NCBI Taxonomy" id="5467"/>
    <lineage>
        <taxon>Eukaryota</taxon>
        <taxon>Fungi</taxon>
        <taxon>Dikarya</taxon>
        <taxon>Ascomycota</taxon>
        <taxon>Pezizomycotina</taxon>
        <taxon>Sordariomycetes</taxon>
        <taxon>Hypocreomycetidae</taxon>
        <taxon>Glomerellales</taxon>
        <taxon>Glomerellaceae</taxon>
        <taxon>Colletotrichum</taxon>
        <taxon>Colletotrichum truncatum species complex</taxon>
    </lineage>
</organism>
<accession>A0ACC3Z2V6</accession>
<evidence type="ECO:0000313" key="1">
    <source>
        <dbReference type="EMBL" id="KAL0938443.1"/>
    </source>
</evidence>
<protein>
    <submittedName>
        <fullName evidence="1">Major facilitator superfamily protein</fullName>
    </submittedName>
</protein>